<protein>
    <submittedName>
        <fullName evidence="1">Uncharacterized protein</fullName>
    </submittedName>
</protein>
<dbReference type="EMBL" id="JAPHNI010000472">
    <property type="protein sequence ID" value="KAJ8110724.1"/>
    <property type="molecule type" value="Genomic_DNA"/>
</dbReference>
<dbReference type="Proteomes" id="UP001153331">
    <property type="component" value="Unassembled WGS sequence"/>
</dbReference>
<name>A0ACC2I6E2_9PLEO</name>
<evidence type="ECO:0000313" key="2">
    <source>
        <dbReference type="Proteomes" id="UP001153331"/>
    </source>
</evidence>
<evidence type="ECO:0000313" key="1">
    <source>
        <dbReference type="EMBL" id="KAJ8110724.1"/>
    </source>
</evidence>
<proteinExistence type="predicted"/>
<sequence>MLLLSFLSLAAALTSGTAAEAVRPPFPDLKYDHTADWYKGHGLPIPEVASDITVIETNKSYVVKLECPDCPFFVRDGAKYAWVKRDNAMLLKFDVETAESALSTIRLNGAQILPLAPMPHFINAYQAAANLSREATDSLVQGRVLDGFATQKHYRQLPLQYEHTLLKTEKHGQWWLQFDITGLQYGQDGEAVHFGEDRRIVEILVKEQKGHEAGRSLHIKDLRITERHLRVQPIKMKCGRPAMVKTSFDPSQWDKYGKLGSWSRMWYKMFGKIGEYWLENIHHALLLPLALLFAFVVFFVRVWFQRRQQDKATDAEYALLDTEEDDLPAYTDIPVIKIEEYE</sequence>
<accession>A0ACC2I6E2</accession>
<organism evidence="1 2">
    <name type="scientific">Boeremia exigua</name>
    <dbReference type="NCBI Taxonomy" id="749465"/>
    <lineage>
        <taxon>Eukaryota</taxon>
        <taxon>Fungi</taxon>
        <taxon>Dikarya</taxon>
        <taxon>Ascomycota</taxon>
        <taxon>Pezizomycotina</taxon>
        <taxon>Dothideomycetes</taxon>
        <taxon>Pleosporomycetidae</taxon>
        <taxon>Pleosporales</taxon>
        <taxon>Pleosporineae</taxon>
        <taxon>Didymellaceae</taxon>
        <taxon>Boeremia</taxon>
    </lineage>
</organism>
<gene>
    <name evidence="1" type="ORF">OPT61_g6502</name>
</gene>
<keyword evidence="2" id="KW-1185">Reference proteome</keyword>
<reference evidence="1" key="1">
    <citation type="submission" date="2022-11" db="EMBL/GenBank/DDBJ databases">
        <title>Genome Sequence of Boeremia exigua.</title>
        <authorList>
            <person name="Buettner E."/>
        </authorList>
    </citation>
    <scope>NUCLEOTIDE SEQUENCE</scope>
    <source>
        <strain evidence="1">CU02</strain>
    </source>
</reference>
<comment type="caution">
    <text evidence="1">The sequence shown here is derived from an EMBL/GenBank/DDBJ whole genome shotgun (WGS) entry which is preliminary data.</text>
</comment>